<name>A0A4R2GE58_9BACT</name>
<reference evidence="1 2" key="1">
    <citation type="submission" date="2019-03" db="EMBL/GenBank/DDBJ databases">
        <title>Genomic Encyclopedia of Type Strains, Phase IV (KMG-IV): sequencing the most valuable type-strain genomes for metagenomic binning, comparative biology and taxonomic classification.</title>
        <authorList>
            <person name="Goeker M."/>
        </authorList>
    </citation>
    <scope>NUCLEOTIDE SEQUENCE [LARGE SCALE GENOMIC DNA]</scope>
    <source>
        <strain evidence="1 2">DSM 24179</strain>
    </source>
</reference>
<sequence length="35" mass="4339">MVEYSSDNDKDNEFERLSDKFIHQHQRILFQNQIL</sequence>
<evidence type="ECO:0000313" key="2">
    <source>
        <dbReference type="Proteomes" id="UP000295221"/>
    </source>
</evidence>
<comment type="caution">
    <text evidence="1">The sequence shown here is derived from an EMBL/GenBank/DDBJ whole genome shotgun (WGS) entry which is preliminary data.</text>
</comment>
<protein>
    <submittedName>
        <fullName evidence="1">Uncharacterized protein</fullName>
    </submittedName>
</protein>
<dbReference type="AlphaFoldDB" id="A0A4R2GE58"/>
<accession>A0A4R2GE58</accession>
<proteinExistence type="predicted"/>
<evidence type="ECO:0000313" key="1">
    <source>
        <dbReference type="EMBL" id="TCO06141.1"/>
    </source>
</evidence>
<dbReference type="Proteomes" id="UP000295221">
    <property type="component" value="Unassembled WGS sequence"/>
</dbReference>
<organism evidence="1 2">
    <name type="scientific">Natronoflexus pectinivorans</name>
    <dbReference type="NCBI Taxonomy" id="682526"/>
    <lineage>
        <taxon>Bacteria</taxon>
        <taxon>Pseudomonadati</taxon>
        <taxon>Bacteroidota</taxon>
        <taxon>Bacteroidia</taxon>
        <taxon>Marinilabiliales</taxon>
        <taxon>Marinilabiliaceae</taxon>
        <taxon>Natronoflexus</taxon>
    </lineage>
</organism>
<keyword evidence="2" id="KW-1185">Reference proteome</keyword>
<gene>
    <name evidence="1" type="ORF">EV194_11356</name>
</gene>
<dbReference type="EMBL" id="SLWK01000013">
    <property type="protein sequence ID" value="TCO06141.1"/>
    <property type="molecule type" value="Genomic_DNA"/>
</dbReference>